<comment type="caution">
    <text evidence="2">The sequence shown here is derived from an EMBL/GenBank/DDBJ whole genome shotgun (WGS) entry which is preliminary data.</text>
</comment>
<keyword evidence="1" id="KW-0472">Membrane</keyword>
<reference evidence="2 3" key="1">
    <citation type="submission" date="2018-10" db="EMBL/GenBank/DDBJ databases">
        <title>A collection Staphylococci species genome sequencing.</title>
        <authorList>
            <person name="Cole K."/>
        </authorList>
    </citation>
    <scope>NUCLEOTIDE SEQUENCE [LARGE SCALE GENOMIC DNA]</scope>
    <source>
        <strain evidence="3">NCTC 12218</strain>
    </source>
</reference>
<sequence length="65" mass="7455">MVKKDFGDLLYCFGWTSIFAGSISLVFAFSKNAKIRNTGLIWFVINLVNIFALIPFIIFLLFFVI</sequence>
<protein>
    <submittedName>
        <fullName evidence="2">Uncharacterized protein</fullName>
    </submittedName>
</protein>
<feature type="transmembrane region" description="Helical" evidence="1">
    <location>
        <begin position="41"/>
        <end position="64"/>
    </location>
</feature>
<keyword evidence="1" id="KW-0812">Transmembrane</keyword>
<accession>A0AAJ4VHS2</accession>
<gene>
    <name evidence="2" type="ORF">CD117_08850</name>
</gene>
<dbReference type="Proteomes" id="UP000274792">
    <property type="component" value="Unassembled WGS sequence"/>
</dbReference>
<proteinExistence type="predicted"/>
<dbReference type="AlphaFoldDB" id="A0AAJ4VHS2"/>
<feature type="transmembrane region" description="Helical" evidence="1">
    <location>
        <begin position="9"/>
        <end position="29"/>
    </location>
</feature>
<evidence type="ECO:0000256" key="1">
    <source>
        <dbReference type="SAM" id="Phobius"/>
    </source>
</evidence>
<evidence type="ECO:0000313" key="3">
    <source>
        <dbReference type="Proteomes" id="UP000274792"/>
    </source>
</evidence>
<organism evidence="2 3">
    <name type="scientific">Mammaliicoccus sciuri</name>
    <name type="common">Staphylococcus sciuri</name>
    <dbReference type="NCBI Taxonomy" id="1296"/>
    <lineage>
        <taxon>Bacteria</taxon>
        <taxon>Bacillati</taxon>
        <taxon>Bacillota</taxon>
        <taxon>Bacilli</taxon>
        <taxon>Bacillales</taxon>
        <taxon>Staphylococcaceae</taxon>
        <taxon>Mammaliicoccus</taxon>
    </lineage>
</organism>
<dbReference type="EMBL" id="RXWV01000052">
    <property type="protein sequence ID" value="RTX72524.1"/>
    <property type="molecule type" value="Genomic_DNA"/>
</dbReference>
<evidence type="ECO:0000313" key="2">
    <source>
        <dbReference type="EMBL" id="RTX72524.1"/>
    </source>
</evidence>
<name>A0AAJ4VHS2_MAMSC</name>
<keyword evidence="1" id="KW-1133">Transmembrane helix</keyword>